<keyword evidence="3" id="KW-0378">Hydrolase</keyword>
<organism evidence="3 4">
    <name type="scientific">Acidisarcina polymorpha</name>
    <dbReference type="NCBI Taxonomy" id="2211140"/>
    <lineage>
        <taxon>Bacteria</taxon>
        <taxon>Pseudomonadati</taxon>
        <taxon>Acidobacteriota</taxon>
        <taxon>Terriglobia</taxon>
        <taxon>Terriglobales</taxon>
        <taxon>Acidobacteriaceae</taxon>
        <taxon>Acidisarcina</taxon>
    </lineage>
</organism>
<evidence type="ECO:0000259" key="2">
    <source>
        <dbReference type="Pfam" id="PF16640"/>
    </source>
</evidence>
<keyword evidence="1" id="KW-0812">Transmembrane</keyword>
<keyword evidence="3" id="KW-0645">Protease</keyword>
<evidence type="ECO:0000313" key="3">
    <source>
        <dbReference type="EMBL" id="AXC11579.1"/>
    </source>
</evidence>
<keyword evidence="4" id="KW-1185">Reference proteome</keyword>
<dbReference type="InterPro" id="IPR013783">
    <property type="entry name" value="Ig-like_fold"/>
</dbReference>
<feature type="transmembrane region" description="Helical" evidence="1">
    <location>
        <begin position="177"/>
        <end position="195"/>
    </location>
</feature>
<dbReference type="Pfam" id="PF16640">
    <property type="entry name" value="Big_3_5"/>
    <property type="match status" value="1"/>
</dbReference>
<gene>
    <name evidence="3" type="ORF">ACPOL_2255</name>
</gene>
<dbReference type="KEGG" id="abas:ACPOL_2255"/>
<dbReference type="InterPro" id="IPR032109">
    <property type="entry name" value="Big_3_5"/>
</dbReference>
<feature type="domain" description="Bacterial Ig-like" evidence="2">
    <location>
        <begin position="7"/>
        <end position="72"/>
    </location>
</feature>
<sequence length="277" mass="27421">MQAAAGADGAPLPSGSVSFMDGDRSLGSAVLDSEGKATYSVDALPLGEQKITAVYEGDDSHSASSSAPSTVNSLASGVPGFTLSASASSLKTPAGVPVSTVITATPENGFAQAVSLSCSGVPYASVTCVFTPAQVTPGIPSAAAPNGVPALSTLSLQSIAPSGALLKDPASWRNDRTTYAVVVPGILALVGLGLARKRGLPGRINSSLKMLGLLALLLSGGLGLGACSQRYSYFHRPPSANPGTPVGVYTVTVSGITGTGSTLSTGSVKLTLDITAN</sequence>
<protein>
    <submittedName>
        <fullName evidence="3">Putative periplasmic aspartyl protease</fullName>
    </submittedName>
</protein>
<feature type="transmembrane region" description="Helical" evidence="1">
    <location>
        <begin position="207"/>
        <end position="226"/>
    </location>
</feature>
<proteinExistence type="predicted"/>
<dbReference type="EMBL" id="CP030840">
    <property type="protein sequence ID" value="AXC11579.1"/>
    <property type="molecule type" value="Genomic_DNA"/>
</dbReference>
<keyword evidence="1" id="KW-1133">Transmembrane helix</keyword>
<name>A0A2Z5FXF4_9BACT</name>
<evidence type="ECO:0000313" key="4">
    <source>
        <dbReference type="Proteomes" id="UP000253606"/>
    </source>
</evidence>
<dbReference type="Gene3D" id="2.60.40.10">
    <property type="entry name" value="Immunoglobulins"/>
    <property type="match status" value="1"/>
</dbReference>
<accession>A0A2Z5FXF4</accession>
<evidence type="ECO:0000256" key="1">
    <source>
        <dbReference type="SAM" id="Phobius"/>
    </source>
</evidence>
<dbReference type="AlphaFoldDB" id="A0A2Z5FXF4"/>
<dbReference type="GO" id="GO:0008233">
    <property type="term" value="F:peptidase activity"/>
    <property type="evidence" value="ECO:0007669"/>
    <property type="project" value="UniProtKB-KW"/>
</dbReference>
<dbReference type="Proteomes" id="UP000253606">
    <property type="component" value="Chromosome"/>
</dbReference>
<keyword evidence="1" id="KW-0472">Membrane</keyword>
<reference evidence="3 4" key="1">
    <citation type="journal article" date="2018" name="Front. Microbiol.">
        <title>Hydrolytic Capabilities as a Key to Environmental Success: Chitinolytic and Cellulolytic Acidobacteria From Acidic Sub-arctic Soils and Boreal Peatlands.</title>
        <authorList>
            <person name="Belova S.E."/>
            <person name="Ravin N.V."/>
            <person name="Pankratov T.A."/>
            <person name="Rakitin A.L."/>
            <person name="Ivanova A.A."/>
            <person name="Beletsky A.V."/>
            <person name="Mardanov A.V."/>
            <person name="Sinninghe Damste J.S."/>
            <person name="Dedysh S.N."/>
        </authorList>
    </citation>
    <scope>NUCLEOTIDE SEQUENCE [LARGE SCALE GENOMIC DNA]</scope>
    <source>
        <strain evidence="3 4">SBC82</strain>
    </source>
</reference>
<dbReference type="GO" id="GO:0006508">
    <property type="term" value="P:proteolysis"/>
    <property type="evidence" value="ECO:0007669"/>
    <property type="project" value="UniProtKB-KW"/>
</dbReference>